<dbReference type="InterPro" id="IPR036291">
    <property type="entry name" value="NAD(P)-bd_dom_sf"/>
</dbReference>
<keyword evidence="3" id="KW-1185">Reference proteome</keyword>
<dbReference type="PANTHER" id="PTHR43157:SF31">
    <property type="entry name" value="PHOSPHATIDYLINOSITOL-GLYCAN BIOSYNTHESIS CLASS F PROTEIN"/>
    <property type="match status" value="1"/>
</dbReference>
<organism evidence="2 3">
    <name type="scientific">Artemia franciscana</name>
    <name type="common">Brine shrimp</name>
    <name type="synonym">Artemia sanfranciscana</name>
    <dbReference type="NCBI Taxonomy" id="6661"/>
    <lineage>
        <taxon>Eukaryota</taxon>
        <taxon>Metazoa</taxon>
        <taxon>Ecdysozoa</taxon>
        <taxon>Arthropoda</taxon>
        <taxon>Crustacea</taxon>
        <taxon>Branchiopoda</taxon>
        <taxon>Anostraca</taxon>
        <taxon>Artemiidae</taxon>
        <taxon>Artemia</taxon>
    </lineage>
</organism>
<dbReference type="Pfam" id="PF00106">
    <property type="entry name" value="adh_short"/>
    <property type="match status" value="1"/>
</dbReference>
<accession>A0AA88HFZ9</accession>
<dbReference type="Gene3D" id="3.40.50.720">
    <property type="entry name" value="NAD(P)-binding Rossmann-like Domain"/>
    <property type="match status" value="1"/>
</dbReference>
<protein>
    <submittedName>
        <fullName evidence="2">Uncharacterized protein</fullName>
    </submittedName>
</protein>
<dbReference type="EMBL" id="JAVRJZ010000016">
    <property type="protein sequence ID" value="KAK2711295.1"/>
    <property type="molecule type" value="Genomic_DNA"/>
</dbReference>
<dbReference type="SUPFAM" id="SSF51735">
    <property type="entry name" value="NAD(P)-binding Rossmann-fold domains"/>
    <property type="match status" value="1"/>
</dbReference>
<sequence length="299" mass="33511">MLLDIGFCSDSMKGLNEYTEGVAIVTGGNRGIGLETVKRLVEHGLKVIVGCRDGKSRDILMENLKEKNIPEEKVEWIELDTGNMKSVRQFAAKILEKNVPITGVMFVPHSLTSDGFEQHFAVNYLGHFLLTHLLLPKLIESGKPGRAARVVNISSAAHKVGYIELDDLQLQKIYTAPIGYGQSKLAQILFTFYLNKLISQRQDNVNVYAVHPGFIKTNLYDQAWYAQAARSANGWMFKTPEQGAERSIYCALSPDAESLSGHYFENCKSTRALEIAYNEELQKNLFDKSCELLGIKEFL</sequence>
<reference evidence="2" key="1">
    <citation type="submission" date="2023-07" db="EMBL/GenBank/DDBJ databases">
        <title>Chromosome-level genome assembly of Artemia franciscana.</title>
        <authorList>
            <person name="Jo E."/>
        </authorList>
    </citation>
    <scope>NUCLEOTIDE SEQUENCE</scope>
    <source>
        <tissue evidence="2">Whole body</tissue>
    </source>
</reference>
<evidence type="ECO:0000256" key="1">
    <source>
        <dbReference type="ARBA" id="ARBA00023002"/>
    </source>
</evidence>
<name>A0AA88HFZ9_ARTSF</name>
<proteinExistence type="predicted"/>
<dbReference type="AlphaFoldDB" id="A0AA88HFZ9"/>
<dbReference type="InterPro" id="IPR002347">
    <property type="entry name" value="SDR_fam"/>
</dbReference>
<dbReference type="GO" id="GO:0016491">
    <property type="term" value="F:oxidoreductase activity"/>
    <property type="evidence" value="ECO:0007669"/>
    <property type="project" value="UniProtKB-KW"/>
</dbReference>
<comment type="caution">
    <text evidence="2">The sequence shown here is derived from an EMBL/GenBank/DDBJ whole genome shotgun (WGS) entry which is preliminary data.</text>
</comment>
<evidence type="ECO:0000313" key="2">
    <source>
        <dbReference type="EMBL" id="KAK2711295.1"/>
    </source>
</evidence>
<dbReference type="PANTHER" id="PTHR43157">
    <property type="entry name" value="PHOSPHATIDYLINOSITOL-GLYCAN BIOSYNTHESIS CLASS F PROTEIN-RELATED"/>
    <property type="match status" value="1"/>
</dbReference>
<gene>
    <name evidence="2" type="ORF">QYM36_012471</name>
</gene>
<dbReference type="Proteomes" id="UP001187531">
    <property type="component" value="Unassembled WGS sequence"/>
</dbReference>
<evidence type="ECO:0000313" key="3">
    <source>
        <dbReference type="Proteomes" id="UP001187531"/>
    </source>
</evidence>
<dbReference type="PRINTS" id="PR00081">
    <property type="entry name" value="GDHRDH"/>
</dbReference>
<keyword evidence="1" id="KW-0560">Oxidoreductase</keyword>